<comment type="caution">
    <text evidence="2">The sequence shown here is derived from an EMBL/GenBank/DDBJ whole genome shotgun (WGS) entry which is preliminary data.</text>
</comment>
<sequence length="209" mass="23444">MFVVLFEVQPHAELWDEYLGVAALLRPELETVDGFVDNTRFASARTPGRLLSLSTWRDEKALVRWRAHAVHHEHGQRRGRSEIFTDYRIRVAEVTHDTHAPDGIPVVRSRSDVTETGSAAAVTILEPLDAARPDALLDLRATAGLVDVERYDGVLDPHAPLLLASWTGPDAAEASTPPLTDVRIRHATVIREYGMRDRREAPQYFPDVR</sequence>
<evidence type="ECO:0000259" key="1">
    <source>
        <dbReference type="Pfam" id="PF03992"/>
    </source>
</evidence>
<evidence type="ECO:0000313" key="3">
    <source>
        <dbReference type="Proteomes" id="UP000313066"/>
    </source>
</evidence>
<dbReference type="Pfam" id="PF03992">
    <property type="entry name" value="ABM"/>
    <property type="match status" value="1"/>
</dbReference>
<dbReference type="Proteomes" id="UP000313066">
    <property type="component" value="Unassembled WGS sequence"/>
</dbReference>
<dbReference type="GO" id="GO:0004497">
    <property type="term" value="F:monooxygenase activity"/>
    <property type="evidence" value="ECO:0007669"/>
    <property type="project" value="UniProtKB-KW"/>
</dbReference>
<dbReference type="InterPro" id="IPR011008">
    <property type="entry name" value="Dimeric_a/b-barrel"/>
</dbReference>
<dbReference type="PANTHER" id="PTHR37811:SF2">
    <property type="entry name" value="ABM DOMAIN-CONTAINING PROTEIN"/>
    <property type="match status" value="1"/>
</dbReference>
<evidence type="ECO:0000313" key="2">
    <source>
        <dbReference type="EMBL" id="KAB8178816.1"/>
    </source>
</evidence>
<feature type="domain" description="ABM" evidence="1">
    <location>
        <begin position="1"/>
        <end position="73"/>
    </location>
</feature>
<gene>
    <name evidence="2" type="ORF">FH610_036245</name>
</gene>
<dbReference type="InterPro" id="IPR052936">
    <property type="entry name" value="Jasmonate_Hydroxylase-like"/>
</dbReference>
<dbReference type="EMBL" id="VDMA02000027">
    <property type="protein sequence ID" value="KAB8178816.1"/>
    <property type="molecule type" value="Genomic_DNA"/>
</dbReference>
<keyword evidence="3" id="KW-1185">Reference proteome</keyword>
<dbReference type="PANTHER" id="PTHR37811">
    <property type="entry name" value="BLL5343 PROTEIN"/>
    <property type="match status" value="1"/>
</dbReference>
<keyword evidence="2" id="KW-0503">Monooxygenase</keyword>
<reference evidence="2 3" key="1">
    <citation type="submission" date="2019-10" db="EMBL/GenBank/DDBJ databases">
        <title>Nonomuraea sp. nov., isolated from Phyllanthus amarus.</title>
        <authorList>
            <person name="Klykleung N."/>
            <person name="Tanasupawat S."/>
        </authorList>
    </citation>
    <scope>NUCLEOTIDE SEQUENCE [LARGE SCALE GENOMIC DNA]</scope>
    <source>
        <strain evidence="2 3">CR1-09</strain>
    </source>
</reference>
<dbReference type="SUPFAM" id="SSF54909">
    <property type="entry name" value="Dimeric alpha+beta barrel"/>
    <property type="match status" value="1"/>
</dbReference>
<accession>A0A5N6BE41</accession>
<dbReference type="RefSeq" id="WP_139579751.1">
    <property type="nucleotide sequence ID" value="NZ_VDMA02000027.1"/>
</dbReference>
<name>A0A5N6BE41_9ACTN</name>
<proteinExistence type="predicted"/>
<keyword evidence="2" id="KW-0560">Oxidoreductase</keyword>
<protein>
    <submittedName>
        <fullName evidence="2">Antibiotic biosynthesis monooxygenase</fullName>
    </submittedName>
</protein>
<dbReference type="Gene3D" id="3.30.70.100">
    <property type="match status" value="1"/>
</dbReference>
<dbReference type="InterPro" id="IPR007138">
    <property type="entry name" value="ABM_dom"/>
</dbReference>
<organism evidence="2 3">
    <name type="scientific">Microbispora catharanthi</name>
    <dbReference type="NCBI Taxonomy" id="1712871"/>
    <lineage>
        <taxon>Bacteria</taxon>
        <taxon>Bacillati</taxon>
        <taxon>Actinomycetota</taxon>
        <taxon>Actinomycetes</taxon>
        <taxon>Streptosporangiales</taxon>
        <taxon>Streptosporangiaceae</taxon>
        <taxon>Microbispora</taxon>
    </lineage>
</organism>
<dbReference type="AlphaFoldDB" id="A0A5N6BE41"/>